<reference evidence="1" key="1">
    <citation type="journal article" date="2015" name="Nature">
        <title>Complex archaea that bridge the gap between prokaryotes and eukaryotes.</title>
        <authorList>
            <person name="Spang A."/>
            <person name="Saw J.H."/>
            <person name="Jorgensen S.L."/>
            <person name="Zaremba-Niedzwiedzka K."/>
            <person name="Martijn J."/>
            <person name="Lind A.E."/>
            <person name="van Eijk R."/>
            <person name="Schleper C."/>
            <person name="Guy L."/>
            <person name="Ettema T.J."/>
        </authorList>
    </citation>
    <scope>NUCLEOTIDE SEQUENCE</scope>
</reference>
<proteinExistence type="predicted"/>
<name>A0A0F9ABG2_9ZZZZ</name>
<comment type="caution">
    <text evidence="1">The sequence shown here is derived from an EMBL/GenBank/DDBJ whole genome shotgun (WGS) entry which is preliminary data.</text>
</comment>
<organism evidence="1">
    <name type="scientific">marine sediment metagenome</name>
    <dbReference type="NCBI Taxonomy" id="412755"/>
    <lineage>
        <taxon>unclassified sequences</taxon>
        <taxon>metagenomes</taxon>
        <taxon>ecological metagenomes</taxon>
    </lineage>
</organism>
<dbReference type="EMBL" id="LAZR01046847">
    <property type="protein sequence ID" value="KKK95585.1"/>
    <property type="molecule type" value="Genomic_DNA"/>
</dbReference>
<sequence>MDVYDNRETALWDLTEKEIEYLSQFSDLERKGDMKDLLEFLGIVESWNPMIRGENPLQFNIFEANGFNYTVNKILHKYLGFDKRIAKDFFFRRLHTITRQEFYNNELKKKDYYIRFEIDLWGGFSIDQLVPEMFKELEGVIDIKKIRYITIQAGSLNGTISENLFEHVPNVEAIHFEFNGPIAIPAGLLDTTTSVKEIGLINVSDLPFDVFKDAYIDTGIFVLQKGEDRHNKTLLYEFPKKTKIENLDIIHYKEIDQILWKSNKMQILGDSDIIFLISKLSNNSFKLGDITDSVRGILATPEFISTKQQDGYYQFFDAEMYRYEILSPDKFIFSLTHILIFRIIFVKWKF</sequence>
<accession>A0A0F9ABG2</accession>
<dbReference type="AlphaFoldDB" id="A0A0F9ABG2"/>
<protein>
    <submittedName>
        <fullName evidence="1">Uncharacterized protein</fullName>
    </submittedName>
</protein>
<gene>
    <name evidence="1" type="ORF">LCGC14_2671310</name>
</gene>
<evidence type="ECO:0000313" key="1">
    <source>
        <dbReference type="EMBL" id="KKK95585.1"/>
    </source>
</evidence>